<evidence type="ECO:0000313" key="1">
    <source>
        <dbReference type="EMBL" id="PZM08742.1"/>
    </source>
</evidence>
<proteinExistence type="predicted"/>
<organism evidence="1 2">
    <name type="scientific">Rhizobium tubonense</name>
    <dbReference type="NCBI Taxonomy" id="484088"/>
    <lineage>
        <taxon>Bacteria</taxon>
        <taxon>Pseudomonadati</taxon>
        <taxon>Pseudomonadota</taxon>
        <taxon>Alphaproteobacteria</taxon>
        <taxon>Hyphomicrobiales</taxon>
        <taxon>Rhizobiaceae</taxon>
        <taxon>Rhizobium/Agrobacterium group</taxon>
        <taxon>Rhizobium</taxon>
    </lineage>
</organism>
<evidence type="ECO:0000313" key="2">
    <source>
        <dbReference type="Proteomes" id="UP000248925"/>
    </source>
</evidence>
<dbReference type="OrthoDB" id="10015092at2"/>
<accession>A0A2W4C581</accession>
<reference evidence="1 2" key="1">
    <citation type="journal article" date="2018" name="Sci. Rep.">
        <title>Rhizobium tumorigenes sp. nov., a novel plant tumorigenic bacterium isolated from cane gall tumors on thornless blackberry.</title>
        <authorList>
            <person name="Kuzmanovi N."/>
            <person name="Smalla K."/>
            <person name="Gronow S."/>
            <person name="PuBawska J."/>
        </authorList>
    </citation>
    <scope>NUCLEOTIDE SEQUENCE [LARGE SCALE GENOMIC DNA]</scope>
    <source>
        <strain evidence="1 2">CCBAU 85046</strain>
    </source>
</reference>
<dbReference type="AlphaFoldDB" id="A0A2W4C581"/>
<comment type="caution">
    <text evidence="1">The sequence shown here is derived from an EMBL/GenBank/DDBJ whole genome shotgun (WGS) entry which is preliminary data.</text>
</comment>
<dbReference type="RefSeq" id="WP_111163432.1">
    <property type="nucleotide sequence ID" value="NZ_PCDP01000065.1"/>
</dbReference>
<name>A0A2W4C581_9HYPH</name>
<dbReference type="Proteomes" id="UP000248925">
    <property type="component" value="Unassembled WGS sequence"/>
</dbReference>
<protein>
    <submittedName>
        <fullName evidence="1">Uncharacterized protein</fullName>
    </submittedName>
</protein>
<keyword evidence="2" id="KW-1185">Reference proteome</keyword>
<gene>
    <name evidence="1" type="ORF">CPY51_27570</name>
</gene>
<dbReference type="EMBL" id="PCDP01000065">
    <property type="protein sequence ID" value="PZM08742.1"/>
    <property type="molecule type" value="Genomic_DNA"/>
</dbReference>
<sequence>MVGMIRGIAFSQTEMNDRDRRKAAFQEAGRLFARDDREGWLEDQAMTICRMLEKAFEAGLIAARNNPEFTLHFKGNTRLTDSDIPALARKVIEVLRLVIAGRPHTFEDLLFHFHEPATADSGSPRVGGRWLSLKHKTFPGPFSDKAIRTLIELGLFREAEDYADTGKCAGVSEWGYELIHSGFTNRQDQRSAGASLTHFEYEALWPVKTDRLSQSRAKTVR</sequence>